<gene>
    <name evidence="1" type="ORF">DI53_1444</name>
</gene>
<accession>A0A0B8T9S7</accession>
<organism evidence="1 2">
    <name type="scientific">Sphingobacterium deserti</name>
    <dbReference type="NCBI Taxonomy" id="1229276"/>
    <lineage>
        <taxon>Bacteria</taxon>
        <taxon>Pseudomonadati</taxon>
        <taxon>Bacteroidota</taxon>
        <taxon>Sphingobacteriia</taxon>
        <taxon>Sphingobacteriales</taxon>
        <taxon>Sphingobacteriaceae</taxon>
        <taxon>Sphingobacterium</taxon>
    </lineage>
</organism>
<evidence type="ECO:0000313" key="2">
    <source>
        <dbReference type="Proteomes" id="UP000031802"/>
    </source>
</evidence>
<dbReference type="EMBL" id="JJMU01000023">
    <property type="protein sequence ID" value="KGE14770.1"/>
    <property type="molecule type" value="Genomic_DNA"/>
</dbReference>
<keyword evidence="2" id="KW-1185">Reference proteome</keyword>
<sequence length="107" mass="12785">MCQSIILSKNGTTTVSYCQHCGNCYIWHQTFLLTFDAQQYSCFWNVIKEKMGVEEFFRFPDGIARIVLNTPVREIIFTFTHEEWIDFTKSMNEGFYMRQIHEMIHPN</sequence>
<reference evidence="2" key="1">
    <citation type="submission" date="2014-04" db="EMBL/GenBank/DDBJ databases">
        <title>Whole-Genome optical mapping and complete genome sequence of Sphingobacterium deserti sp. nov., a new spaces isolated from desert in the west of China.</title>
        <authorList>
            <person name="Teng C."/>
            <person name="Zhou Z."/>
            <person name="Li X."/>
            <person name="Chen M."/>
            <person name="Lin M."/>
            <person name="Wang L."/>
            <person name="Su S."/>
            <person name="Zhang C."/>
            <person name="Zhang W."/>
        </authorList>
    </citation>
    <scope>NUCLEOTIDE SEQUENCE [LARGE SCALE GENOMIC DNA]</scope>
    <source>
        <strain evidence="2">ACCC05744</strain>
    </source>
</reference>
<evidence type="ECO:0000313" key="1">
    <source>
        <dbReference type="EMBL" id="KGE14770.1"/>
    </source>
</evidence>
<dbReference type="PATRIC" id="fig|1229276.3.peg.1492"/>
<dbReference type="RefSeq" id="WP_037497153.1">
    <property type="nucleotide sequence ID" value="NZ_JJMU01000023.1"/>
</dbReference>
<proteinExistence type="predicted"/>
<dbReference type="OrthoDB" id="981414at2"/>
<dbReference type="Proteomes" id="UP000031802">
    <property type="component" value="Unassembled WGS sequence"/>
</dbReference>
<protein>
    <submittedName>
        <fullName evidence="1">Uncharacterized protein</fullName>
    </submittedName>
</protein>
<dbReference type="AlphaFoldDB" id="A0A0B8T9S7"/>
<name>A0A0B8T9S7_9SPHI</name>
<reference evidence="1 2" key="2">
    <citation type="journal article" date="2015" name="PLoS ONE">
        <title>Whole-Genome Optical Mapping and Finished Genome Sequence of Sphingobacterium deserti sp. nov., a New Species Isolated from the Western Desert of China.</title>
        <authorList>
            <person name="Teng C."/>
            <person name="Zhou Z."/>
            <person name="Molnar I."/>
            <person name="Li X."/>
            <person name="Tang R."/>
            <person name="Chen M."/>
            <person name="Wang L."/>
            <person name="Su S."/>
            <person name="Zhang W."/>
            <person name="Lin M."/>
        </authorList>
    </citation>
    <scope>NUCLEOTIDE SEQUENCE [LARGE SCALE GENOMIC DNA]</scope>
    <source>
        <strain evidence="2">ACCC05744</strain>
    </source>
</reference>
<comment type="caution">
    <text evidence="1">The sequence shown here is derived from an EMBL/GenBank/DDBJ whole genome shotgun (WGS) entry which is preliminary data.</text>
</comment>